<evidence type="ECO:0000313" key="2">
    <source>
        <dbReference type="EMBL" id="RBP43934.1"/>
    </source>
</evidence>
<organism evidence="2 3">
    <name type="scientific">Roseimicrobium gellanilyticum</name>
    <dbReference type="NCBI Taxonomy" id="748857"/>
    <lineage>
        <taxon>Bacteria</taxon>
        <taxon>Pseudomonadati</taxon>
        <taxon>Verrucomicrobiota</taxon>
        <taxon>Verrucomicrobiia</taxon>
        <taxon>Verrucomicrobiales</taxon>
        <taxon>Verrucomicrobiaceae</taxon>
        <taxon>Roseimicrobium</taxon>
    </lineage>
</organism>
<dbReference type="Proteomes" id="UP000253426">
    <property type="component" value="Unassembled WGS sequence"/>
</dbReference>
<evidence type="ECO:0000256" key="1">
    <source>
        <dbReference type="SAM" id="SignalP"/>
    </source>
</evidence>
<gene>
    <name evidence="2" type="ORF">DES53_105333</name>
</gene>
<proteinExistence type="predicted"/>
<evidence type="ECO:0008006" key="4">
    <source>
        <dbReference type="Google" id="ProtNLM"/>
    </source>
</evidence>
<feature type="chain" id="PRO_5016825741" description="Neutral/alkaline ceramidase-like enzyme" evidence="1">
    <location>
        <begin position="25"/>
        <end position="473"/>
    </location>
</feature>
<dbReference type="EMBL" id="QNRR01000005">
    <property type="protein sequence ID" value="RBP43934.1"/>
    <property type="molecule type" value="Genomic_DNA"/>
</dbReference>
<reference evidence="2 3" key="1">
    <citation type="submission" date="2018-06" db="EMBL/GenBank/DDBJ databases">
        <title>Genomic Encyclopedia of Type Strains, Phase IV (KMG-IV): sequencing the most valuable type-strain genomes for metagenomic binning, comparative biology and taxonomic classification.</title>
        <authorList>
            <person name="Goeker M."/>
        </authorList>
    </citation>
    <scope>NUCLEOTIDE SEQUENCE [LARGE SCALE GENOMIC DNA]</scope>
    <source>
        <strain evidence="2 3">DSM 25532</strain>
    </source>
</reference>
<sequence length="473" mass="52158">MLPRCFLAFALLLLMLLPSRFTHAAPFELATFTVDVTIPVGHPCMGGGIAPAGKVIQPLLAKGFVLTGAGRPFVVVCFDWCEIRGSAFEDWRKGLAEECGTVPERVLITSTHVHDAPVMDPEAEHLLHEAQKTGAWKNLAAPDPKARIQLASVCWPDFNRICIQRVRVAVKEALAGKKRVTHFGIGRAEVKEVASNRRYITPEGQVLYNRMSRNTNPVARDADAGTIDPWLRTLSFWDGETPVCALHSYAVHPMSYYGGGEISIDFVGLARERMQQEHPTVHQMYASGCSGNVTAGKWNDGAPANRDVLAGKIHAAMQEAWKQTKKLPLEQVGFKAAKIALGARNSIGFTEEALRHRISNDPGPFARAEAAMGLAWYERVKAGHQIDLPMLDFGGAAQLLLLPAESYVEFQLYAQELRPDSFVMVMGYGECGPGYIPIERAWQERDGNLRDWAWVPTGSEDAMKAAIREVMLK</sequence>
<accession>A0A366HM37</accession>
<feature type="signal peptide" evidence="1">
    <location>
        <begin position="1"/>
        <end position="24"/>
    </location>
</feature>
<evidence type="ECO:0000313" key="3">
    <source>
        <dbReference type="Proteomes" id="UP000253426"/>
    </source>
</evidence>
<protein>
    <recommendedName>
        <fullName evidence="4">Neutral/alkaline ceramidase-like enzyme</fullName>
    </recommendedName>
</protein>
<comment type="caution">
    <text evidence="2">The sequence shown here is derived from an EMBL/GenBank/DDBJ whole genome shotgun (WGS) entry which is preliminary data.</text>
</comment>
<keyword evidence="3" id="KW-1185">Reference proteome</keyword>
<dbReference type="AlphaFoldDB" id="A0A366HM37"/>
<name>A0A366HM37_9BACT</name>
<keyword evidence="1" id="KW-0732">Signal</keyword>